<accession>A0AAV4F0K3</accession>
<gene>
    <name evidence="4" type="ORF">ElyMa_003691900</name>
</gene>
<feature type="domain" description="SMB" evidence="3">
    <location>
        <begin position="194"/>
        <end position="242"/>
    </location>
</feature>
<keyword evidence="2" id="KW-1133">Transmembrane helix</keyword>
<dbReference type="InterPro" id="IPR001212">
    <property type="entry name" value="Somatomedin_B_dom"/>
</dbReference>
<dbReference type="InterPro" id="IPR036024">
    <property type="entry name" value="Somatomedin_B-like_dom_sf"/>
</dbReference>
<keyword evidence="5" id="KW-1185">Reference proteome</keyword>
<feature type="transmembrane region" description="Helical" evidence="2">
    <location>
        <begin position="612"/>
        <end position="645"/>
    </location>
</feature>
<dbReference type="EMBL" id="BMAT01007556">
    <property type="protein sequence ID" value="GFR66839.1"/>
    <property type="molecule type" value="Genomic_DNA"/>
</dbReference>
<keyword evidence="2" id="KW-0472">Membrane</keyword>
<evidence type="ECO:0000313" key="4">
    <source>
        <dbReference type="EMBL" id="GFR66839.1"/>
    </source>
</evidence>
<comment type="caution">
    <text evidence="4">The sequence shown here is derived from an EMBL/GenBank/DDBJ whole genome shotgun (WGS) entry which is preliminary data.</text>
</comment>
<organism evidence="4 5">
    <name type="scientific">Elysia marginata</name>
    <dbReference type="NCBI Taxonomy" id="1093978"/>
    <lineage>
        <taxon>Eukaryota</taxon>
        <taxon>Metazoa</taxon>
        <taxon>Spiralia</taxon>
        <taxon>Lophotrochozoa</taxon>
        <taxon>Mollusca</taxon>
        <taxon>Gastropoda</taxon>
        <taxon>Heterobranchia</taxon>
        <taxon>Euthyneura</taxon>
        <taxon>Panpulmonata</taxon>
        <taxon>Sacoglossa</taxon>
        <taxon>Placobranchoidea</taxon>
        <taxon>Plakobranchidae</taxon>
        <taxon>Elysia</taxon>
    </lineage>
</organism>
<evidence type="ECO:0000313" key="5">
    <source>
        <dbReference type="Proteomes" id="UP000762676"/>
    </source>
</evidence>
<sequence>MALKLDDWRRGVLIVSLLLITWSPLFYPANATRVTSKLTSQSKTVPSYAFSFQPNFSDNDSTHRPTAFAGASSVSKTEKLVTSQHAKPKPTLSSGQPVVNKVAYSGRRTRSVAARSFPADSKTQSLYNQSASLVGTSATDNHKTLLSQRQSGHGLLSTSKYFTYASVAPAVRTGKNSTESTVTGNYPSLLDMCSAFSCSRRCGLRPQIDPGAKFLTCGCDAPCSIYGDCCDDANELCFSSNSLTGEIQEAHKNFLVFSKTCLFGCQVITSCRAENSNTSTESTSSTPETLTTSTVYRTTAVGSEFDPQLVPNNLHSSSRWLHFFQFLGDRNAPDFLVADESQGLLFKHDAILKSCASVVSQSHISYISKTTIITCEPPIPRLSVLQIHFTKCKIQTIVDIPPTSKRPCCFNNARCEKVDFDPISLCQKLDNTNITLIANQTESCETLGRCPENEPLAETSRGSLMVSIRPLNAGYKVEFSGLIEKSLECRYMELYLHHCSLNQCLEGALLLVDSPTKTSQSQTDRTLSVAKGGKSPETRKKMEWIGYRRRIKRCVMNKSVVVKSLDLEYVSLDIKPTACACLSVNAALGNLGIWNAMTQSGGTCIIALYELIIIFIIIIIIIITIIIIIILIIIIIIIIITIITINTTTISSSPLSSLSPSIVR</sequence>
<protein>
    <recommendedName>
        <fullName evidence="3">SMB domain-containing protein</fullName>
    </recommendedName>
</protein>
<dbReference type="SUPFAM" id="SSF90188">
    <property type="entry name" value="Somatomedin B domain"/>
    <property type="match status" value="1"/>
</dbReference>
<dbReference type="AlphaFoldDB" id="A0AAV4F0K3"/>
<evidence type="ECO:0000256" key="2">
    <source>
        <dbReference type="SAM" id="Phobius"/>
    </source>
</evidence>
<keyword evidence="1" id="KW-1015">Disulfide bond</keyword>
<evidence type="ECO:0000256" key="1">
    <source>
        <dbReference type="ARBA" id="ARBA00023157"/>
    </source>
</evidence>
<reference evidence="4 5" key="1">
    <citation type="journal article" date="2021" name="Elife">
        <title>Chloroplast acquisition without the gene transfer in kleptoplastic sea slugs, Plakobranchus ocellatus.</title>
        <authorList>
            <person name="Maeda T."/>
            <person name="Takahashi S."/>
            <person name="Yoshida T."/>
            <person name="Shimamura S."/>
            <person name="Takaki Y."/>
            <person name="Nagai Y."/>
            <person name="Toyoda A."/>
            <person name="Suzuki Y."/>
            <person name="Arimoto A."/>
            <person name="Ishii H."/>
            <person name="Satoh N."/>
            <person name="Nishiyama T."/>
            <person name="Hasebe M."/>
            <person name="Maruyama T."/>
            <person name="Minagawa J."/>
            <person name="Obokata J."/>
            <person name="Shigenobu S."/>
        </authorList>
    </citation>
    <scope>NUCLEOTIDE SEQUENCE [LARGE SCALE GENOMIC DNA]</scope>
</reference>
<dbReference type="Proteomes" id="UP000762676">
    <property type="component" value="Unassembled WGS sequence"/>
</dbReference>
<keyword evidence="2" id="KW-0812">Transmembrane</keyword>
<dbReference type="Gene3D" id="4.10.410.20">
    <property type="match status" value="1"/>
</dbReference>
<name>A0AAV4F0K3_9GAST</name>
<evidence type="ECO:0000259" key="3">
    <source>
        <dbReference type="PROSITE" id="PS50958"/>
    </source>
</evidence>
<proteinExistence type="predicted"/>
<dbReference type="PROSITE" id="PS50958">
    <property type="entry name" value="SMB_2"/>
    <property type="match status" value="1"/>
</dbReference>